<gene>
    <name evidence="1" type="ORF">COS99_02175</name>
</gene>
<dbReference type="GO" id="GO:0005975">
    <property type="term" value="P:carbohydrate metabolic process"/>
    <property type="evidence" value="ECO:0007669"/>
    <property type="project" value="InterPro"/>
</dbReference>
<sequence>MRRTNTLEKVMEKRPEGIIKKLGAKSKVCLLDSHKIFNILKDKKVIIMACNIRIKHVIAGIMRAAEELDAIVAFELARSEGNVEGGYTGQTPQIFFDTVIGYAEKTGFSKPFFIHGDHITVKDTSEKEIETARGLIKAELEAGYTSFAIDASHNYIPDNVRITTELVRPIVAKNFGLEVEVGEIKAIQDGGEITSVEEAVTYIDGLDKNGIHPDLLAINNGSKHGNYKAGEEVHIHLDRTGEIYNAIKGKGICIAQHGITGTPLTMVGQFADYGIRKGNVGTEWQNIAHRHIPKDLMAEMNKWCDDNKKDLKFATKPFKAKIDSIPTSNIKSMEEDAYKSAKDFIKAFRAVGTAGMVIEALGK</sequence>
<dbReference type="Gene3D" id="3.20.20.70">
    <property type="entry name" value="Aldolase class I"/>
    <property type="match status" value="1"/>
</dbReference>
<reference evidence="1 2" key="1">
    <citation type="submission" date="2017-09" db="EMBL/GenBank/DDBJ databases">
        <title>Depth-based differentiation of microbial function through sediment-hosted aquifers and enrichment of novel symbionts in the deep terrestrial subsurface.</title>
        <authorList>
            <person name="Probst A.J."/>
            <person name="Ladd B."/>
            <person name="Jarett J.K."/>
            <person name="Geller-Mcgrath D.E."/>
            <person name="Sieber C.M."/>
            <person name="Emerson J.B."/>
            <person name="Anantharaman K."/>
            <person name="Thomas B.C."/>
            <person name="Malmstrom R."/>
            <person name="Stieglmeier M."/>
            <person name="Klingl A."/>
            <person name="Woyke T."/>
            <person name="Ryan C.M."/>
            <person name="Banfield J.F."/>
        </authorList>
    </citation>
    <scope>NUCLEOTIDE SEQUENCE [LARGE SCALE GENOMIC DNA]</scope>
    <source>
        <strain evidence="1">CG07_land_8_20_14_0_80_42_15</strain>
    </source>
</reference>
<dbReference type="EMBL" id="PEWV01000021">
    <property type="protein sequence ID" value="PIU42067.1"/>
    <property type="molecule type" value="Genomic_DNA"/>
</dbReference>
<dbReference type="Pfam" id="PF01116">
    <property type="entry name" value="F_bP_aldolase"/>
    <property type="match status" value="1"/>
</dbReference>
<dbReference type="InterPro" id="IPR050246">
    <property type="entry name" value="Class_II_FBP_aldolase"/>
</dbReference>
<comment type="caution">
    <text evidence="1">The sequence shown here is derived from an EMBL/GenBank/DDBJ whole genome shotgun (WGS) entry which is preliminary data.</text>
</comment>
<dbReference type="Proteomes" id="UP000230052">
    <property type="component" value="Unassembled WGS sequence"/>
</dbReference>
<dbReference type="PANTHER" id="PTHR30304">
    <property type="entry name" value="D-TAGATOSE-1,6-BISPHOSPHATE ALDOLASE"/>
    <property type="match status" value="1"/>
</dbReference>
<evidence type="ECO:0000313" key="2">
    <source>
        <dbReference type="Proteomes" id="UP000230052"/>
    </source>
</evidence>
<name>A0A2J0L699_9BACT</name>
<dbReference type="InterPro" id="IPR000771">
    <property type="entry name" value="FBA_II"/>
</dbReference>
<dbReference type="AlphaFoldDB" id="A0A2J0L699"/>
<dbReference type="PANTHER" id="PTHR30304:SF0">
    <property type="entry name" value="D-TAGATOSE-1,6-BISPHOSPHATE ALDOLASE SUBUNIT GATY-RELATED"/>
    <property type="match status" value="1"/>
</dbReference>
<organism evidence="1 2">
    <name type="scientific">Candidatus Aquitaenariimonas noxiae</name>
    <dbReference type="NCBI Taxonomy" id="1974741"/>
    <lineage>
        <taxon>Bacteria</taxon>
        <taxon>Pseudomonadati</taxon>
        <taxon>Candidatus Omnitrophota</taxon>
        <taxon>Candidatus Aquitaenariimonas</taxon>
    </lineage>
</organism>
<protein>
    <submittedName>
        <fullName evidence="1">Fructose-bisphosphate aldolase</fullName>
    </submittedName>
</protein>
<dbReference type="GO" id="GO:0016832">
    <property type="term" value="F:aldehyde-lyase activity"/>
    <property type="evidence" value="ECO:0007669"/>
    <property type="project" value="InterPro"/>
</dbReference>
<dbReference type="SUPFAM" id="SSF51569">
    <property type="entry name" value="Aldolase"/>
    <property type="match status" value="1"/>
</dbReference>
<dbReference type="InterPro" id="IPR013785">
    <property type="entry name" value="Aldolase_TIM"/>
</dbReference>
<proteinExistence type="predicted"/>
<accession>A0A2J0L699</accession>
<evidence type="ECO:0000313" key="1">
    <source>
        <dbReference type="EMBL" id="PIU42067.1"/>
    </source>
</evidence>
<dbReference type="GO" id="GO:0008270">
    <property type="term" value="F:zinc ion binding"/>
    <property type="evidence" value="ECO:0007669"/>
    <property type="project" value="InterPro"/>
</dbReference>